<dbReference type="Proteomes" id="UP001529491">
    <property type="component" value="Chromosome"/>
</dbReference>
<evidence type="ECO:0000313" key="1">
    <source>
        <dbReference type="EMBL" id="WOT03688.1"/>
    </source>
</evidence>
<organism evidence="1 2">
    <name type="scientific">Shewanella youngdeokensis</name>
    <dbReference type="NCBI Taxonomy" id="2999068"/>
    <lineage>
        <taxon>Bacteria</taxon>
        <taxon>Pseudomonadati</taxon>
        <taxon>Pseudomonadota</taxon>
        <taxon>Gammaproteobacteria</taxon>
        <taxon>Alteromonadales</taxon>
        <taxon>Shewanellaceae</taxon>
        <taxon>Shewanella</taxon>
    </lineage>
</organism>
<dbReference type="EMBL" id="CP136522">
    <property type="protein sequence ID" value="WOT03688.1"/>
    <property type="molecule type" value="Genomic_DNA"/>
</dbReference>
<accession>A0ABZ0JU30</accession>
<sequence length="132" mass="15102">MKEFVLILGINTQSELGQIQFNPYEIKLNKNIARNNRLYQPVSVFKTKSNVTCTSDFDGVNWGGRSIAVESDEPILLENRGDGKNFNCFNIVFNTDMSNLSKPSFLFNDAFNSIELPVIFLSKKKIRWMRGN</sequence>
<keyword evidence="2" id="KW-1185">Reference proteome</keyword>
<dbReference type="RefSeq" id="WP_310471313.1">
    <property type="nucleotide sequence ID" value="NZ_CP136522.1"/>
</dbReference>
<gene>
    <name evidence="1" type="ORF">RGE70_10010</name>
</gene>
<protein>
    <submittedName>
        <fullName evidence="1">Uncharacterized protein</fullName>
    </submittedName>
</protein>
<name>A0ABZ0JU30_9GAMM</name>
<proteinExistence type="predicted"/>
<evidence type="ECO:0000313" key="2">
    <source>
        <dbReference type="Proteomes" id="UP001529491"/>
    </source>
</evidence>
<reference evidence="1 2" key="1">
    <citation type="submission" date="2023-10" db="EMBL/GenBank/DDBJ databases">
        <title>Complete genome sequence of Shewanella sp. DAU334.</title>
        <authorList>
            <person name="Lee Y.-S."/>
            <person name="Jeong H.-R."/>
            <person name="Hwang E.-J."/>
            <person name="Choi Y.-L."/>
            <person name="Kim G.-D."/>
        </authorList>
    </citation>
    <scope>NUCLEOTIDE SEQUENCE [LARGE SCALE GENOMIC DNA]</scope>
    <source>
        <strain evidence="1 2">DAU334</strain>
    </source>
</reference>